<reference evidence="9 10" key="1">
    <citation type="submission" date="2019-10" db="EMBL/GenBank/DDBJ databases">
        <authorList>
            <person name="Palmer J.M."/>
        </authorList>
    </citation>
    <scope>NUCLEOTIDE SEQUENCE [LARGE SCALE GENOMIC DNA]</scope>
    <source>
        <strain evidence="9 10">TWF696</strain>
    </source>
</reference>
<dbReference type="PANTHER" id="PTHR12702:SF0">
    <property type="entry name" value="EXOCYST COMPLEX COMPONENT 6"/>
    <property type="match status" value="1"/>
</dbReference>
<organism evidence="9 10">
    <name type="scientific">Orbilia brochopaga</name>
    <dbReference type="NCBI Taxonomy" id="3140254"/>
    <lineage>
        <taxon>Eukaryota</taxon>
        <taxon>Fungi</taxon>
        <taxon>Dikarya</taxon>
        <taxon>Ascomycota</taxon>
        <taxon>Pezizomycotina</taxon>
        <taxon>Orbiliomycetes</taxon>
        <taxon>Orbiliales</taxon>
        <taxon>Orbiliaceae</taxon>
        <taxon>Orbilia</taxon>
    </lineage>
</organism>
<comment type="function">
    <text evidence="5">Component of the exocyst complex involved in the docking of exocytic vesicles with fusion sites on the plasma membrane.</text>
</comment>
<evidence type="ECO:0000259" key="7">
    <source>
        <dbReference type="Pfam" id="PF04091"/>
    </source>
</evidence>
<dbReference type="EMBL" id="JAVHNQ010000004">
    <property type="protein sequence ID" value="KAK6349685.1"/>
    <property type="molecule type" value="Genomic_DNA"/>
</dbReference>
<evidence type="ECO:0000256" key="2">
    <source>
        <dbReference type="ARBA" id="ARBA00022448"/>
    </source>
</evidence>
<dbReference type="InterPro" id="IPR046361">
    <property type="entry name" value="EXOC6/Sec15_C"/>
</dbReference>
<evidence type="ECO:0000256" key="6">
    <source>
        <dbReference type="SAM" id="MobiDB-lite"/>
    </source>
</evidence>
<evidence type="ECO:0000256" key="5">
    <source>
        <dbReference type="PIRNR" id="PIRNR025007"/>
    </source>
</evidence>
<protein>
    <recommendedName>
        <fullName evidence="5">Exocyst complex component SEC15</fullName>
    </recommendedName>
</protein>
<gene>
    <name evidence="9" type="ORF">TWF696_005964</name>
</gene>
<dbReference type="GO" id="GO:0006886">
    <property type="term" value="P:intracellular protein transport"/>
    <property type="evidence" value="ECO:0007669"/>
    <property type="project" value="InterPro"/>
</dbReference>
<keyword evidence="4" id="KW-0175">Coiled coil</keyword>
<evidence type="ECO:0000256" key="4">
    <source>
        <dbReference type="ARBA" id="ARBA00023054"/>
    </source>
</evidence>
<dbReference type="Pfam" id="PF20651">
    <property type="entry name" value="EXOC6_Sec15_N"/>
    <property type="match status" value="1"/>
</dbReference>
<accession>A0AAV9UUW1</accession>
<dbReference type="InterPro" id="IPR007225">
    <property type="entry name" value="EXOC6/Sec15"/>
</dbReference>
<evidence type="ECO:0000313" key="10">
    <source>
        <dbReference type="Proteomes" id="UP001375240"/>
    </source>
</evidence>
<name>A0AAV9UUW1_9PEZI</name>
<dbReference type="InterPro" id="IPR042045">
    <property type="entry name" value="EXOC6/Sec15_C_dom1"/>
</dbReference>
<keyword evidence="2 5" id="KW-0813">Transport</keyword>
<sequence length="854" mass="98455">MFNANFSFEQEPAPDRQRRLSLFPGPARPVSTTTTASDRGRAAVIRRSRTPSPKSSDNRPTSYSIFRLPLNPNMVTLDDPLEDAHLGQVVRQCMLSSTETEYFDLLIPAIKDACVQQREDGLMMALERFAGDKELEIEQMCNENHQPFVQSVEQVLNVREESMRLTSEILKLNQTIQRSTENLAAKKKALVDSTGTRQNIDEAMQALQSSLEVLAAANRVHELLHEKKHYTALRTLDELHNIHLKEVMHFEVAKIIQTSIPGMKSMIKEAVMADLRVWLAHIRENSPLLGQVAFDQTELRRERQKERAEKSQYFELFKLNSAVELVLDEREEFDVLNNENVMIDFMPLHECIHIHEALELRDEFRLEYSDVRRKQKELLLPQPPSVSFKEDDISGLAHILEEIAGYAIIERATMRRTQNFRSATEVEELWISMCTDTIKMINAAMTEVQNPDTILLIKAILSLFIQTMDTWGYPVDILDNFLVKVFEKYSQLLKRQFSRDFVEIVQSDDYMPMAITDTEEYAKVVSVSWFKDDRAPEEIQYPTVLPFSQMYPLCCIDLRSFINKYYFFSREYFHHPHMIDDTLRVSLDEMLKEQVCKTLHERLTSKYLGQIVQILINLEHFENACSELQLLLRDVSASAHTGPVQLEALEIFRSEKKTAEKRIFELVNSKLDDLLESAEYDWMPTKKQDQASPYLLAMTRFLTDIMETTLLGLPNDIKGLVYFDALSHLASEILKLPLSEHIKMINKVAVANMDIDIAYLEDFVKTLEGHGVLLPGLFDELRETVNLLKSGNPEEFYDISIRMRHYTNVNPLNGPVLLEKLRLAEESQNKLHTPDVPEAPRGLLSGGFSRFRGN</sequence>
<dbReference type="Gene3D" id="1.20.58.670">
    <property type="entry name" value="Dsl1p vesicle tethering complex, Tip20p subunit, domain D"/>
    <property type="match status" value="1"/>
</dbReference>
<dbReference type="InterPro" id="IPR042044">
    <property type="entry name" value="EXOC6PINT-1/Sec15/Tip20_C_dom2"/>
</dbReference>
<proteinExistence type="inferred from homology"/>
<keyword evidence="3 5" id="KW-0268">Exocytosis</keyword>
<feature type="region of interest" description="Disordered" evidence="6">
    <location>
        <begin position="1"/>
        <end position="63"/>
    </location>
</feature>
<evidence type="ECO:0000256" key="3">
    <source>
        <dbReference type="ARBA" id="ARBA00022483"/>
    </source>
</evidence>
<dbReference type="PIRSF" id="PIRSF025007">
    <property type="entry name" value="Sec15"/>
    <property type="match status" value="1"/>
</dbReference>
<dbReference type="InterPro" id="IPR048359">
    <property type="entry name" value="EXOC6_Sec15_N"/>
</dbReference>
<evidence type="ECO:0000256" key="1">
    <source>
        <dbReference type="ARBA" id="ARBA00007944"/>
    </source>
</evidence>
<dbReference type="PANTHER" id="PTHR12702">
    <property type="entry name" value="SEC15"/>
    <property type="match status" value="1"/>
</dbReference>
<dbReference type="Pfam" id="PF04091">
    <property type="entry name" value="Sec15_C"/>
    <property type="match status" value="1"/>
</dbReference>
<evidence type="ECO:0000259" key="8">
    <source>
        <dbReference type="Pfam" id="PF20651"/>
    </source>
</evidence>
<keyword evidence="10" id="KW-1185">Reference proteome</keyword>
<dbReference type="GO" id="GO:0000145">
    <property type="term" value="C:exocyst"/>
    <property type="evidence" value="ECO:0007669"/>
    <property type="project" value="UniProtKB-UniRule"/>
</dbReference>
<dbReference type="Gene3D" id="1.10.357.30">
    <property type="entry name" value="Exocyst complex subunit Sec15 C-terminal domain, N-terminal subdomain"/>
    <property type="match status" value="1"/>
</dbReference>
<comment type="similarity">
    <text evidence="1 5">Belongs to the SEC15 family.</text>
</comment>
<comment type="caution">
    <text evidence="9">The sequence shown here is derived from an EMBL/GenBank/DDBJ whole genome shotgun (WGS) entry which is preliminary data.</text>
</comment>
<dbReference type="GO" id="GO:0006893">
    <property type="term" value="P:Golgi to plasma membrane transport"/>
    <property type="evidence" value="ECO:0007669"/>
    <property type="project" value="TreeGrafter"/>
</dbReference>
<dbReference type="GO" id="GO:0016020">
    <property type="term" value="C:membrane"/>
    <property type="evidence" value="ECO:0007669"/>
    <property type="project" value="TreeGrafter"/>
</dbReference>
<feature type="domain" description="Exocyst complex subunit EXOC6/Sec15 C-terminal" evidence="7">
    <location>
        <begin position="478"/>
        <end position="820"/>
    </location>
</feature>
<feature type="compositionally biased region" description="Polar residues" evidence="6">
    <location>
        <begin position="50"/>
        <end position="63"/>
    </location>
</feature>
<evidence type="ECO:0000313" key="9">
    <source>
        <dbReference type="EMBL" id="KAK6349685.1"/>
    </source>
</evidence>
<dbReference type="GO" id="GO:0090522">
    <property type="term" value="P:vesicle tethering involved in exocytosis"/>
    <property type="evidence" value="ECO:0007669"/>
    <property type="project" value="UniProtKB-UniRule"/>
</dbReference>
<dbReference type="AlphaFoldDB" id="A0AAV9UUW1"/>
<feature type="domain" description="Exocyst complex component EXOC6/Sec15 N-terminal" evidence="8">
    <location>
        <begin position="126"/>
        <end position="294"/>
    </location>
</feature>
<dbReference type="Proteomes" id="UP001375240">
    <property type="component" value="Unassembled WGS sequence"/>
</dbReference>